<dbReference type="EMBL" id="FLQS01000020">
    <property type="protein sequence ID" value="SBS75817.1"/>
    <property type="molecule type" value="Genomic_DNA"/>
</dbReference>
<keyword evidence="1" id="KW-0812">Transmembrane</keyword>
<organism evidence="2">
    <name type="scientific">uncultured Mycobacterium sp</name>
    <dbReference type="NCBI Taxonomy" id="171292"/>
    <lineage>
        <taxon>Bacteria</taxon>
        <taxon>Bacillati</taxon>
        <taxon>Actinomycetota</taxon>
        <taxon>Actinomycetes</taxon>
        <taxon>Mycobacteriales</taxon>
        <taxon>Mycobacteriaceae</taxon>
        <taxon>Mycobacterium</taxon>
        <taxon>environmental samples</taxon>
    </lineage>
</organism>
<feature type="transmembrane region" description="Helical" evidence="1">
    <location>
        <begin position="97"/>
        <end position="116"/>
    </location>
</feature>
<keyword evidence="1" id="KW-0472">Membrane</keyword>
<proteinExistence type="predicted"/>
<accession>A0A1Y5PAY9</accession>
<name>A0A1Y5PAY9_9MYCO</name>
<protein>
    <recommendedName>
        <fullName evidence="3">Transmembrane protein</fullName>
    </recommendedName>
</protein>
<keyword evidence="1" id="KW-1133">Transmembrane helix</keyword>
<evidence type="ECO:0008006" key="3">
    <source>
        <dbReference type="Google" id="ProtNLM"/>
    </source>
</evidence>
<evidence type="ECO:0000256" key="1">
    <source>
        <dbReference type="SAM" id="Phobius"/>
    </source>
</evidence>
<reference evidence="2" key="1">
    <citation type="submission" date="2016-03" db="EMBL/GenBank/DDBJ databases">
        <authorList>
            <person name="Ploux O."/>
        </authorList>
    </citation>
    <scope>NUCLEOTIDE SEQUENCE</scope>
    <source>
        <strain evidence="2">UC10</strain>
    </source>
</reference>
<feature type="transmembrane region" description="Helical" evidence="1">
    <location>
        <begin position="31"/>
        <end position="52"/>
    </location>
</feature>
<sequence length="130" mass="13622">MTRFVNFSIAAGLLLSAASHGYLYLHGYRYIPAIGPGFLVLTSVSVALAILIALGAPGWLRGVALLVSVGALGAFIMSRTVGMMGFLERGWQPAPHALISVLAEAITVVVCAWSLLRRGSIAPRSRTAAS</sequence>
<evidence type="ECO:0000313" key="2">
    <source>
        <dbReference type="EMBL" id="SBS75817.1"/>
    </source>
</evidence>
<dbReference type="AlphaFoldDB" id="A0A1Y5PAY9"/>
<feature type="transmembrane region" description="Helical" evidence="1">
    <location>
        <begin position="59"/>
        <end position="77"/>
    </location>
</feature>
<gene>
    <name evidence="2" type="ORF">MHPYR_270088</name>
</gene>